<feature type="domain" description="PAC" evidence="3">
    <location>
        <begin position="240"/>
        <end position="292"/>
    </location>
</feature>
<keyword evidence="1" id="KW-0378">Hydrolase</keyword>
<dbReference type="InterPro" id="IPR036457">
    <property type="entry name" value="PPM-type-like_dom_sf"/>
</dbReference>
<dbReference type="PANTHER" id="PTHR43156">
    <property type="entry name" value="STAGE II SPORULATION PROTEIN E-RELATED"/>
    <property type="match status" value="1"/>
</dbReference>
<protein>
    <submittedName>
        <fullName evidence="4">Serine/threonine protein phosphatase</fullName>
    </submittedName>
</protein>
<name>A0A290Q5H7_9BACT</name>
<evidence type="ECO:0000259" key="2">
    <source>
        <dbReference type="PROSITE" id="PS50112"/>
    </source>
</evidence>
<dbReference type="InterPro" id="IPR000700">
    <property type="entry name" value="PAS-assoc_C"/>
</dbReference>
<dbReference type="SMART" id="SM00086">
    <property type="entry name" value="PAC"/>
    <property type="match status" value="4"/>
</dbReference>
<feature type="domain" description="PAS" evidence="2">
    <location>
        <begin position="36"/>
        <end position="79"/>
    </location>
</feature>
<dbReference type="CDD" id="cd00130">
    <property type="entry name" value="PAS"/>
    <property type="match status" value="4"/>
</dbReference>
<reference evidence="4 5" key="1">
    <citation type="submission" date="2017-09" db="EMBL/GenBank/DDBJ databases">
        <title>Complete genome sequence of Verrucomicrobial strain HZ-65, isolated from freshwater.</title>
        <authorList>
            <person name="Choi A."/>
        </authorList>
    </citation>
    <scope>NUCLEOTIDE SEQUENCE [LARGE SCALE GENOMIC DNA]</scope>
    <source>
        <strain evidence="4 5">HZ-65</strain>
    </source>
</reference>
<dbReference type="InterPro" id="IPR035965">
    <property type="entry name" value="PAS-like_dom_sf"/>
</dbReference>
<dbReference type="AlphaFoldDB" id="A0A290Q5H7"/>
<dbReference type="Pfam" id="PF08447">
    <property type="entry name" value="PAS_3"/>
    <property type="match status" value="3"/>
</dbReference>
<evidence type="ECO:0000256" key="1">
    <source>
        <dbReference type="ARBA" id="ARBA00022801"/>
    </source>
</evidence>
<dbReference type="InterPro" id="IPR052016">
    <property type="entry name" value="Bact_Sigma-Reg"/>
</dbReference>
<feature type="domain" description="PAC" evidence="3">
    <location>
        <begin position="500"/>
        <end position="552"/>
    </location>
</feature>
<dbReference type="Proteomes" id="UP000217265">
    <property type="component" value="Chromosome"/>
</dbReference>
<dbReference type="InterPro" id="IPR013656">
    <property type="entry name" value="PAS_4"/>
</dbReference>
<dbReference type="OrthoDB" id="311592at2"/>
<proteinExistence type="predicted"/>
<dbReference type="SUPFAM" id="SSF55785">
    <property type="entry name" value="PYP-like sensor domain (PAS domain)"/>
    <property type="match status" value="4"/>
</dbReference>
<evidence type="ECO:0000313" key="4">
    <source>
        <dbReference type="EMBL" id="ATC63939.1"/>
    </source>
</evidence>
<evidence type="ECO:0000313" key="5">
    <source>
        <dbReference type="Proteomes" id="UP000217265"/>
    </source>
</evidence>
<dbReference type="Gene3D" id="3.30.450.20">
    <property type="entry name" value="PAS domain"/>
    <property type="match status" value="4"/>
</dbReference>
<dbReference type="PROSITE" id="PS50112">
    <property type="entry name" value="PAS"/>
    <property type="match status" value="4"/>
</dbReference>
<dbReference type="InterPro" id="IPR001610">
    <property type="entry name" value="PAC"/>
</dbReference>
<dbReference type="SMART" id="SM00331">
    <property type="entry name" value="PP2C_SIG"/>
    <property type="match status" value="1"/>
</dbReference>
<dbReference type="GO" id="GO:0016791">
    <property type="term" value="F:phosphatase activity"/>
    <property type="evidence" value="ECO:0007669"/>
    <property type="project" value="TreeGrafter"/>
</dbReference>
<gene>
    <name evidence="4" type="ORF">CMV30_08225</name>
</gene>
<sequence length="798" mass="89616">MSSPDPKLLASAAPLAINDVELAAWLRQGIDAHAIVAITDAKGVIVFANDRFCAVSGYAREELIGQTHRLLKSGAHPDEFYAELWRTIAGGRVWNGMICNRAKGGALYWVESTLVPLLGTDGRPRFYLALRTDVTSLKQAEENNARLAAEVTARAEELRQTQAQLALFSEQAPIGLSWREIDRDGKPGINHVNGKFCELIGLTAEEARDINNVRRATHPDDWAVQDKLTAELYQGRRDRFALDKRYLHRNGKVVWSTLTVVVLRDGAGHVTHHFAMLEDITARRAAEDELRRSESRWRTYLSTASEILYALTPEHRFKFVSEAWTAKLGHATEAVIGREFTEFVHPEDRQICSEFINAVMEAEPHSNLIEYRAQHADGRWVWHASTGSAYIDRDGRHAYFGVGRDISLRRQAQDELKASLAKREELERIVNRSPSVVVLWRADGGQWPVEFVSASVKQFGYTPEQFIGRQLLFTDITHPEDRERVLAEVAAHAEAQDPEYNQSYRIVCADGSVRWVDDHTVVRRNAEGKVTHHEGLISDVTDRHVAEEAERAARERDLRVAADIQQHLRPRVFPDLSEVEIEMFSASTMHIGGDYFDVLKVDERHWAFVIADVSGKGAGAALMMAECRATLRLCASGELSPATVIRRLNRAIQPDMRPGMFITLFYGILDLDTNALKYVRAGHEDMIVMRKGSTVPELLHGEGLAVGLDDGAIFDDMIEEKEVALNPGDLVALYTDGITEARNAAGDEFGRDRLAAALLRNEDRTLSEAVKRVDRFARQFSALVPRHDDSTLLLFRPR</sequence>
<dbReference type="EMBL" id="CP023344">
    <property type="protein sequence ID" value="ATC63939.1"/>
    <property type="molecule type" value="Genomic_DNA"/>
</dbReference>
<dbReference type="RefSeq" id="WP_096055571.1">
    <property type="nucleotide sequence ID" value="NZ_CP023344.1"/>
</dbReference>
<organism evidence="4 5">
    <name type="scientific">Nibricoccus aquaticus</name>
    <dbReference type="NCBI Taxonomy" id="2576891"/>
    <lineage>
        <taxon>Bacteria</taxon>
        <taxon>Pseudomonadati</taxon>
        <taxon>Verrucomicrobiota</taxon>
        <taxon>Opitutia</taxon>
        <taxon>Opitutales</taxon>
        <taxon>Opitutaceae</taxon>
        <taxon>Nibricoccus</taxon>
    </lineage>
</organism>
<feature type="domain" description="PAS" evidence="2">
    <location>
        <begin position="293"/>
        <end position="363"/>
    </location>
</feature>
<dbReference type="PROSITE" id="PS50113">
    <property type="entry name" value="PAC"/>
    <property type="match status" value="4"/>
</dbReference>
<dbReference type="Pfam" id="PF07228">
    <property type="entry name" value="SpoIIE"/>
    <property type="match status" value="1"/>
</dbReference>
<dbReference type="PANTHER" id="PTHR43156:SF2">
    <property type="entry name" value="STAGE II SPORULATION PROTEIN E"/>
    <property type="match status" value="1"/>
</dbReference>
<keyword evidence="5" id="KW-1185">Reference proteome</keyword>
<dbReference type="SMART" id="SM00091">
    <property type="entry name" value="PAS"/>
    <property type="match status" value="4"/>
</dbReference>
<feature type="domain" description="PAS" evidence="2">
    <location>
        <begin position="422"/>
        <end position="496"/>
    </location>
</feature>
<feature type="domain" description="PAC" evidence="3">
    <location>
        <begin position="367"/>
        <end position="418"/>
    </location>
</feature>
<feature type="domain" description="PAC" evidence="3">
    <location>
        <begin position="92"/>
        <end position="146"/>
    </location>
</feature>
<dbReference type="Pfam" id="PF08448">
    <property type="entry name" value="PAS_4"/>
    <property type="match status" value="1"/>
</dbReference>
<dbReference type="SUPFAM" id="SSF81606">
    <property type="entry name" value="PP2C-like"/>
    <property type="match status" value="1"/>
</dbReference>
<dbReference type="NCBIfam" id="TIGR00229">
    <property type="entry name" value="sensory_box"/>
    <property type="match status" value="4"/>
</dbReference>
<dbReference type="InterPro" id="IPR001932">
    <property type="entry name" value="PPM-type_phosphatase-like_dom"/>
</dbReference>
<feature type="domain" description="PAS" evidence="2">
    <location>
        <begin position="181"/>
        <end position="221"/>
    </location>
</feature>
<evidence type="ECO:0000259" key="3">
    <source>
        <dbReference type="PROSITE" id="PS50113"/>
    </source>
</evidence>
<accession>A0A290Q5H7</accession>
<dbReference type="KEGG" id="vbh:CMV30_08225"/>
<dbReference type="InterPro" id="IPR013655">
    <property type="entry name" value="PAS_fold_3"/>
</dbReference>
<dbReference type="Gene3D" id="3.60.40.10">
    <property type="entry name" value="PPM-type phosphatase domain"/>
    <property type="match status" value="1"/>
</dbReference>
<dbReference type="InterPro" id="IPR000014">
    <property type="entry name" value="PAS"/>
</dbReference>